<evidence type="ECO:0000256" key="16">
    <source>
        <dbReference type="ARBA" id="ARBA00033093"/>
    </source>
</evidence>
<evidence type="ECO:0000256" key="6">
    <source>
        <dbReference type="ARBA" id="ARBA00013047"/>
    </source>
</evidence>
<evidence type="ECO:0000256" key="10">
    <source>
        <dbReference type="ARBA" id="ARBA00022679"/>
    </source>
</evidence>
<dbReference type="InterPro" id="IPR010918">
    <property type="entry name" value="PurM-like_C_dom"/>
</dbReference>
<dbReference type="NCBIfam" id="TIGR00639">
    <property type="entry name" value="PurN"/>
    <property type="match status" value="1"/>
</dbReference>
<keyword evidence="13" id="KW-0067">ATP-binding</keyword>
<evidence type="ECO:0000259" key="20">
    <source>
        <dbReference type="Pfam" id="PF02769"/>
    </source>
</evidence>
<organism evidence="21">
    <name type="scientific">Lutzomyia longipalpis</name>
    <name type="common">Sand fly</name>
    <dbReference type="NCBI Taxonomy" id="7200"/>
    <lineage>
        <taxon>Eukaryota</taxon>
        <taxon>Metazoa</taxon>
        <taxon>Ecdysozoa</taxon>
        <taxon>Arthropoda</taxon>
        <taxon>Hexapoda</taxon>
        <taxon>Insecta</taxon>
        <taxon>Pterygota</taxon>
        <taxon>Neoptera</taxon>
        <taxon>Endopterygota</taxon>
        <taxon>Diptera</taxon>
        <taxon>Nematocera</taxon>
        <taxon>Psychodoidea</taxon>
        <taxon>Psychodidae</taxon>
        <taxon>Lutzomyia</taxon>
        <taxon>Lutzomyia</taxon>
    </lineage>
</organism>
<dbReference type="NCBIfam" id="TIGR00878">
    <property type="entry name" value="purM"/>
    <property type="match status" value="1"/>
</dbReference>
<dbReference type="Gene3D" id="3.40.50.170">
    <property type="entry name" value="Formyl transferase, N-terminal domain"/>
    <property type="match status" value="1"/>
</dbReference>
<dbReference type="InterPro" id="IPR016188">
    <property type="entry name" value="PurM-like_N"/>
</dbReference>
<dbReference type="EMBL" id="GITU01000179">
    <property type="protein sequence ID" value="MBC1168882.1"/>
    <property type="molecule type" value="Transcribed_RNA"/>
</dbReference>
<comment type="subcellular location">
    <subcellularLocation>
        <location evidence="1">Cytoplasm</location>
    </subcellularLocation>
</comment>
<dbReference type="Gene3D" id="3.30.1330.10">
    <property type="entry name" value="PurM-like, N-terminal domain"/>
    <property type="match status" value="1"/>
</dbReference>
<dbReference type="InterPro" id="IPR036477">
    <property type="entry name" value="Formyl_transf_N_sf"/>
</dbReference>
<dbReference type="SUPFAM" id="SSF56042">
    <property type="entry name" value="PurM C-terminal domain-like"/>
    <property type="match status" value="1"/>
</dbReference>
<dbReference type="Pfam" id="PF00551">
    <property type="entry name" value="Formyl_trans_N"/>
    <property type="match status" value="1"/>
</dbReference>
<dbReference type="EC" id="2.1.2.2" evidence="5"/>
<dbReference type="InterPro" id="IPR004607">
    <property type="entry name" value="GART"/>
</dbReference>
<comment type="pathway">
    <text evidence="3">Purine metabolism; IMP biosynthesis via de novo pathway; N(2)-formyl-N(1)-(5-phospho-D-ribosyl)glycinamide from N(1)-(5-phospho-D-ribosyl)glycinamide (10-formyl THF route): step 1/1.</text>
</comment>
<evidence type="ECO:0000256" key="4">
    <source>
        <dbReference type="ARBA" id="ARBA00010280"/>
    </source>
</evidence>
<name>A0A7G3A7F9_LUTLO</name>
<evidence type="ECO:0000256" key="17">
    <source>
        <dbReference type="ARBA" id="ARBA00049057"/>
    </source>
</evidence>
<evidence type="ECO:0000256" key="13">
    <source>
        <dbReference type="ARBA" id="ARBA00022840"/>
    </source>
</evidence>
<keyword evidence="12" id="KW-0658">Purine biosynthesis</keyword>
<proteinExistence type="inferred from homology"/>
<keyword evidence="9" id="KW-0436">Ligase</keyword>
<evidence type="ECO:0000256" key="5">
    <source>
        <dbReference type="ARBA" id="ARBA00012254"/>
    </source>
</evidence>
<dbReference type="InterPro" id="IPR001555">
    <property type="entry name" value="GART_AS"/>
</dbReference>
<dbReference type="GO" id="GO:0006189">
    <property type="term" value="P:'de novo' IMP biosynthetic process"/>
    <property type="evidence" value="ECO:0007669"/>
    <property type="project" value="UniProtKB-UniPathway"/>
</dbReference>
<evidence type="ECO:0000256" key="7">
    <source>
        <dbReference type="ARBA" id="ARBA00020367"/>
    </source>
</evidence>
<dbReference type="CDD" id="cd08645">
    <property type="entry name" value="FMT_core_GART"/>
    <property type="match status" value="1"/>
</dbReference>
<dbReference type="FunFam" id="3.40.50.170:FF:000006">
    <property type="entry name" value="Trifunctional purine biosynthetic protein adenosine-3"/>
    <property type="match status" value="1"/>
</dbReference>
<evidence type="ECO:0000259" key="18">
    <source>
        <dbReference type="Pfam" id="PF00551"/>
    </source>
</evidence>
<dbReference type="GO" id="GO:0046084">
    <property type="term" value="P:adenine biosynthetic process"/>
    <property type="evidence" value="ECO:0007669"/>
    <property type="project" value="TreeGrafter"/>
</dbReference>
<dbReference type="PROSITE" id="PS00373">
    <property type="entry name" value="GART"/>
    <property type="match status" value="1"/>
</dbReference>
<accession>A0A7G3A7F9</accession>
<keyword evidence="11" id="KW-0547">Nucleotide-binding</keyword>
<evidence type="ECO:0000256" key="2">
    <source>
        <dbReference type="ARBA" id="ARBA00004686"/>
    </source>
</evidence>
<dbReference type="EC" id="6.3.3.1" evidence="6"/>
<keyword evidence="10 21" id="KW-0808">Transferase</keyword>
<dbReference type="GO" id="GO:0004644">
    <property type="term" value="F:phosphoribosylglycinamide formyltransferase activity"/>
    <property type="evidence" value="ECO:0007669"/>
    <property type="project" value="UniProtKB-EC"/>
</dbReference>
<dbReference type="SUPFAM" id="SSF55326">
    <property type="entry name" value="PurM N-terminal domain-like"/>
    <property type="match status" value="1"/>
</dbReference>
<evidence type="ECO:0000256" key="3">
    <source>
        <dbReference type="ARBA" id="ARBA00005054"/>
    </source>
</evidence>
<evidence type="ECO:0000256" key="15">
    <source>
        <dbReference type="ARBA" id="ARBA00032931"/>
    </source>
</evidence>
<feature type="domain" description="PurM-like N-terminal" evidence="19">
    <location>
        <begin position="125"/>
        <end position="230"/>
    </location>
</feature>
<evidence type="ECO:0000256" key="9">
    <source>
        <dbReference type="ARBA" id="ARBA00022598"/>
    </source>
</evidence>
<comment type="similarity">
    <text evidence="4">Belongs to the AIR synthase family.</text>
</comment>
<dbReference type="HAMAP" id="MF_01930">
    <property type="entry name" value="PurN"/>
    <property type="match status" value="1"/>
</dbReference>
<feature type="domain" description="Formyl transferase N-terminal" evidence="18">
    <location>
        <begin position="432"/>
        <end position="614"/>
    </location>
</feature>
<comment type="pathway">
    <text evidence="2">Purine metabolism; IMP biosynthesis via de novo pathway; 5-amino-1-(5-phospho-D-ribosyl)imidazole from N(2)-formyl-N(1)-(5-phospho-D-ribosyl)glycinamide: step 2/2.</text>
</comment>
<dbReference type="HAMAP" id="MF_00741">
    <property type="entry name" value="AIRS"/>
    <property type="match status" value="1"/>
</dbReference>
<dbReference type="InterPro" id="IPR036676">
    <property type="entry name" value="PurM-like_C_sf"/>
</dbReference>
<sequence length="636" mass="69518">MLRTFNCGIGMVVICTSTSPAIAELEKFGGKVLGVVEKRVNEAVLVDNFREELERAKAPFVDASRTPEAITYRASGVDITAGDDFVREIKPLAVATTKKGVLGGLGSFGALFRLNEWERKFQDPVLVLSTDGVGTKLKLAQEMGKHYNVGIDLVAMCANDVICTGADPVTFLDYLACGHLDVQQAVQTLKGVAEGCQRADSALVGGETAEMPGIYRDNEYDLAGFSLGIVEREKILPKIEKIIPGDVIIGLPSSGVHSNGFSLIHFIMQRLGKAWTDVAPFSARGATFGEEFLKETTIYAKEVTEALQACEIKAMAHITGGGLVENIPRVLPNDVKALIDFSSVSIPPVFPWIRQAGNVRNEEMLRTFNCGIGFVFILHRTALEKLRHGLLGRRTYLLGSIEHRNGEEAQVQIDNFHERLGFFQNLLSTPRKRIAVLISGNGSNLQALIDASRDTARNVWCDICLVVSNKEGIYGLERAKRASIPSVVLQHKAFPSREAFDEAMSRKLEEYGVDFVCLAGFMRILSEAFVKRWKGRILNIHPSLLPKHKGVAAQKLALEAGDAVSGCTVHFVDEGVDTGAIITQESVPVLPGDTVDSLSERIHRAEHLAFPRALELVVTGQVTLGRDGKTAWRAWK</sequence>
<dbReference type="Gene3D" id="3.90.650.10">
    <property type="entry name" value="PurM-like C-terminal domain"/>
    <property type="match status" value="2"/>
</dbReference>
<evidence type="ECO:0000256" key="14">
    <source>
        <dbReference type="ARBA" id="ARBA00031908"/>
    </source>
</evidence>
<keyword evidence="8" id="KW-0963">Cytoplasm</keyword>
<dbReference type="GO" id="GO:0005829">
    <property type="term" value="C:cytosol"/>
    <property type="evidence" value="ECO:0007669"/>
    <property type="project" value="TreeGrafter"/>
</dbReference>
<dbReference type="FunFam" id="3.90.650.10:FF:000011">
    <property type="entry name" value="Phosphoribosylformylglycinamidine cyclo-ligase"/>
    <property type="match status" value="1"/>
</dbReference>
<evidence type="ECO:0000259" key="19">
    <source>
        <dbReference type="Pfam" id="PF00586"/>
    </source>
</evidence>
<dbReference type="Pfam" id="PF00586">
    <property type="entry name" value="AIRS"/>
    <property type="match status" value="1"/>
</dbReference>
<dbReference type="PANTHER" id="PTHR10520:SF12">
    <property type="entry name" value="TRIFUNCTIONAL PURINE BIOSYNTHETIC PROTEIN ADENOSINE-3"/>
    <property type="match status" value="1"/>
</dbReference>
<dbReference type="SUPFAM" id="SSF53328">
    <property type="entry name" value="Formyltransferase"/>
    <property type="match status" value="1"/>
</dbReference>
<dbReference type="InterPro" id="IPR002376">
    <property type="entry name" value="Formyl_transf_N"/>
</dbReference>
<dbReference type="Pfam" id="PF02769">
    <property type="entry name" value="AIRS_C"/>
    <property type="match status" value="1"/>
</dbReference>
<evidence type="ECO:0000256" key="1">
    <source>
        <dbReference type="ARBA" id="ARBA00004496"/>
    </source>
</evidence>
<reference evidence="21" key="1">
    <citation type="journal article" date="2020" name="BMC">
        <title>Leishmania infection induces a limited differential gene expression in the sand fly midgut.</title>
        <authorList>
            <person name="Coutinho-Abreu I.V."/>
            <person name="Serafim T.D."/>
            <person name="Meneses C."/>
            <person name="Kamhawi S."/>
            <person name="Oliveira F."/>
            <person name="Valenzuela J.G."/>
        </authorList>
    </citation>
    <scope>NUCLEOTIDE SEQUENCE</scope>
    <source>
        <strain evidence="21">Jacobina</strain>
        <tissue evidence="21">Midgut</tissue>
    </source>
</reference>
<dbReference type="PANTHER" id="PTHR10520">
    <property type="entry name" value="TRIFUNCTIONAL PURINE BIOSYNTHETIC PROTEIN ADENOSINE-3-RELATED"/>
    <property type="match status" value="1"/>
</dbReference>
<dbReference type="CDD" id="cd02196">
    <property type="entry name" value="PurM"/>
    <property type="match status" value="1"/>
</dbReference>
<evidence type="ECO:0000313" key="21">
    <source>
        <dbReference type="EMBL" id="MBC1168882.1"/>
    </source>
</evidence>
<evidence type="ECO:0000256" key="11">
    <source>
        <dbReference type="ARBA" id="ARBA00022741"/>
    </source>
</evidence>
<dbReference type="InterPro" id="IPR004733">
    <property type="entry name" value="PurM_cligase"/>
</dbReference>
<dbReference type="FunFam" id="3.30.1330.10:FF:000001">
    <property type="entry name" value="Phosphoribosylformylglycinamidine cyclo-ligase"/>
    <property type="match status" value="1"/>
</dbReference>
<dbReference type="VEuPathDB" id="VectorBase:LLONM1_009682"/>
<evidence type="ECO:0000256" key="8">
    <source>
        <dbReference type="ARBA" id="ARBA00022490"/>
    </source>
</evidence>
<feature type="domain" description="PurM-like C-terminal" evidence="20">
    <location>
        <begin position="244"/>
        <end position="410"/>
    </location>
</feature>
<dbReference type="GO" id="GO:0005524">
    <property type="term" value="F:ATP binding"/>
    <property type="evidence" value="ECO:0007669"/>
    <property type="project" value="UniProtKB-KW"/>
</dbReference>
<dbReference type="UniPathway" id="UPA00074">
    <property type="reaction ID" value="UER00126"/>
</dbReference>
<comment type="catalytic activity">
    <reaction evidence="17">
        <text>2-formamido-N(1)-(5-O-phospho-beta-D-ribosyl)acetamidine + ATP = 5-amino-1-(5-phospho-beta-D-ribosyl)imidazole + ADP + phosphate + H(+)</text>
        <dbReference type="Rhea" id="RHEA:23032"/>
        <dbReference type="ChEBI" id="CHEBI:15378"/>
        <dbReference type="ChEBI" id="CHEBI:30616"/>
        <dbReference type="ChEBI" id="CHEBI:43474"/>
        <dbReference type="ChEBI" id="CHEBI:137981"/>
        <dbReference type="ChEBI" id="CHEBI:147287"/>
        <dbReference type="ChEBI" id="CHEBI:456216"/>
        <dbReference type="EC" id="6.3.3.1"/>
    </reaction>
</comment>
<dbReference type="InterPro" id="IPR036921">
    <property type="entry name" value="PurM-like_N_sf"/>
</dbReference>
<evidence type="ECO:0000256" key="12">
    <source>
        <dbReference type="ARBA" id="ARBA00022755"/>
    </source>
</evidence>
<dbReference type="GO" id="GO:0004641">
    <property type="term" value="F:phosphoribosylformylglycinamidine cyclo-ligase activity"/>
    <property type="evidence" value="ECO:0007669"/>
    <property type="project" value="UniProtKB-EC"/>
</dbReference>
<dbReference type="AlphaFoldDB" id="A0A7G3A7F9"/>
<dbReference type="GO" id="GO:0004637">
    <property type="term" value="F:phosphoribosylamine-glycine ligase activity"/>
    <property type="evidence" value="ECO:0007669"/>
    <property type="project" value="TreeGrafter"/>
</dbReference>
<protein>
    <recommendedName>
        <fullName evidence="7">Phosphoribosylformylglycinamidine cyclo-ligase</fullName>
        <ecNumber evidence="5">2.1.2.2</ecNumber>
        <ecNumber evidence="6">6.3.3.1</ecNumber>
    </recommendedName>
    <alternativeName>
        <fullName evidence="15">AIR synthase</fullName>
    </alternativeName>
    <alternativeName>
        <fullName evidence="16">AIRS</fullName>
    </alternativeName>
    <alternativeName>
        <fullName evidence="14">Phosphoribosyl-aminoimidazole synthetase</fullName>
    </alternativeName>
</protein>